<sequence>MRWWQDAVVYQVYIRSFADGDGDGEGDLAGLIERIDYLADLGVDAIWLNPWYRSPMADGGYDVADYRDIDPRFGTLADAERLIDVAHGRGLRVIIDIVPNHTSDQHRWFRDALAGDPAARARYLFRPGRGVDGELPPNDWVSAFGGSAWARETKADGTPGDWYLHLYAVEQPDLDWSNREVREEFEDVLRFWFDRGVDGVRIDVAHGLVKADGLPDGGPVDPARQYVRPHPAWDQPGVHEIYRAWRRIADGYEPDRIFVAEAWVPDNESLARYLRPDELHTAFQIDLLFAPWSAAVLRETIAGSLAAAREVGAPSTWVLSNHDVPRNVTRYARTQPDHQILPDWDRRRWAHEPADLSLGMRRARAAAMLVGALPGSLYVYQGEELGLPEYEDLPHERRQDPTWWQSGYTEPGRDGCRVPLPWARAGASLGFGPEGGRDPWLPQPAEWGTLSVDAQAGDPDSTLELYRSVIRSRRDLFGDAPLHWIEAGADVLAFERGGTECRVNLGRLAVPLPRGSVVLLASGPVQDVIPPDTAVYLSRAGEW</sequence>
<dbReference type="Gene3D" id="3.20.20.80">
    <property type="entry name" value="Glycosidases"/>
    <property type="match status" value="1"/>
</dbReference>
<evidence type="ECO:0000313" key="3">
    <source>
        <dbReference type="EMBL" id="QEO16269.1"/>
    </source>
</evidence>
<dbReference type="Gene3D" id="3.90.400.10">
    <property type="entry name" value="Oligo-1,6-glucosidase, Domain 2"/>
    <property type="match status" value="1"/>
</dbReference>
<keyword evidence="3" id="KW-0378">Hydrolase</keyword>
<keyword evidence="4" id="KW-1185">Reference proteome</keyword>
<dbReference type="CDD" id="cd11332">
    <property type="entry name" value="AmyAc_OligoGlu_TS"/>
    <property type="match status" value="1"/>
</dbReference>
<dbReference type="PANTHER" id="PTHR10357:SF179">
    <property type="entry name" value="NEUTRAL AND BASIC AMINO ACID TRANSPORT PROTEIN RBAT"/>
    <property type="match status" value="1"/>
</dbReference>
<dbReference type="KEGG" id="ail:FLP10_14900"/>
<dbReference type="SMART" id="SM00642">
    <property type="entry name" value="Aamy"/>
    <property type="match status" value="1"/>
</dbReference>
<gene>
    <name evidence="3" type="ORF">FLP10_14900</name>
</gene>
<dbReference type="EMBL" id="CP043505">
    <property type="protein sequence ID" value="QEO16269.1"/>
    <property type="molecule type" value="Genomic_DNA"/>
</dbReference>
<dbReference type="Pfam" id="PF00128">
    <property type="entry name" value="Alpha-amylase"/>
    <property type="match status" value="1"/>
</dbReference>
<dbReference type="Proteomes" id="UP000324678">
    <property type="component" value="Chromosome"/>
</dbReference>
<evidence type="ECO:0000259" key="2">
    <source>
        <dbReference type="SMART" id="SM00642"/>
    </source>
</evidence>
<name>A0A5C1YM35_9MICO</name>
<protein>
    <submittedName>
        <fullName evidence="3">Glycoside hydrolase family 13 protein</fullName>
    </submittedName>
</protein>
<dbReference type="PANTHER" id="PTHR10357">
    <property type="entry name" value="ALPHA-AMYLASE FAMILY MEMBER"/>
    <property type="match status" value="1"/>
</dbReference>
<evidence type="ECO:0000256" key="1">
    <source>
        <dbReference type="ARBA" id="ARBA00008061"/>
    </source>
</evidence>
<evidence type="ECO:0000313" key="4">
    <source>
        <dbReference type="Proteomes" id="UP000324678"/>
    </source>
</evidence>
<dbReference type="AlphaFoldDB" id="A0A5C1YM35"/>
<dbReference type="OrthoDB" id="9043248at2"/>
<dbReference type="InterPro" id="IPR006047">
    <property type="entry name" value="GH13_cat_dom"/>
</dbReference>
<dbReference type="SUPFAM" id="SSF51445">
    <property type="entry name" value="(Trans)glycosidases"/>
    <property type="match status" value="1"/>
</dbReference>
<dbReference type="GO" id="GO:0009313">
    <property type="term" value="P:oligosaccharide catabolic process"/>
    <property type="evidence" value="ECO:0007669"/>
    <property type="project" value="TreeGrafter"/>
</dbReference>
<dbReference type="GO" id="GO:0004556">
    <property type="term" value="F:alpha-amylase activity"/>
    <property type="evidence" value="ECO:0007669"/>
    <property type="project" value="TreeGrafter"/>
</dbReference>
<dbReference type="InterPro" id="IPR017853">
    <property type="entry name" value="GH"/>
</dbReference>
<proteinExistence type="inferred from homology"/>
<comment type="similarity">
    <text evidence="1">Belongs to the glycosyl hydrolase 13 family.</text>
</comment>
<dbReference type="InterPro" id="IPR045857">
    <property type="entry name" value="O16G_dom_2"/>
</dbReference>
<reference evidence="3 4" key="1">
    <citation type="submission" date="2019-09" db="EMBL/GenBank/DDBJ databases">
        <title>Genome sequencing of strain KACC 19306.</title>
        <authorList>
            <person name="Heo J."/>
            <person name="Kim S.-J."/>
            <person name="Kim J.-S."/>
            <person name="Hong S.-B."/>
            <person name="Kwon S.-W."/>
        </authorList>
    </citation>
    <scope>NUCLEOTIDE SEQUENCE [LARGE SCALE GENOMIC DNA]</scope>
    <source>
        <strain evidence="3 4">KACC 19306</strain>
    </source>
</reference>
<organism evidence="3 4">
    <name type="scientific">Agromyces intestinalis</name>
    <dbReference type="NCBI Taxonomy" id="2592652"/>
    <lineage>
        <taxon>Bacteria</taxon>
        <taxon>Bacillati</taxon>
        <taxon>Actinomycetota</taxon>
        <taxon>Actinomycetes</taxon>
        <taxon>Micrococcales</taxon>
        <taxon>Microbacteriaceae</taxon>
        <taxon>Agromyces</taxon>
    </lineage>
</organism>
<accession>A0A5C1YM35</accession>
<feature type="domain" description="Glycosyl hydrolase family 13 catalytic" evidence="2">
    <location>
        <begin position="11"/>
        <end position="417"/>
    </location>
</feature>